<reference evidence="1" key="2">
    <citation type="submission" date="2019-01" db="UniProtKB">
        <authorList>
            <consortium name="EnsemblPlants"/>
        </authorList>
    </citation>
    <scope>IDENTIFICATION</scope>
    <source>
        <strain evidence="1">cv. Heinz 1706</strain>
    </source>
</reference>
<sequence length="116" mass="13695">MKSLKSQRKLRKKQTKKNEATVELLELVFMSIPRKPRTKTIKIVKKDLKFNSSIGWTRNKREDRKEDAKGSDQMGDNWYSIPLSEYEIPGSIPDDLDALVWDINTNTFYFWDNIPE</sequence>
<dbReference type="AlphaFoldDB" id="A0A3Q7ICF6"/>
<organism evidence="1">
    <name type="scientific">Solanum lycopersicum</name>
    <name type="common">Tomato</name>
    <name type="synonym">Lycopersicon esculentum</name>
    <dbReference type="NCBI Taxonomy" id="4081"/>
    <lineage>
        <taxon>Eukaryota</taxon>
        <taxon>Viridiplantae</taxon>
        <taxon>Streptophyta</taxon>
        <taxon>Embryophyta</taxon>
        <taxon>Tracheophyta</taxon>
        <taxon>Spermatophyta</taxon>
        <taxon>Magnoliopsida</taxon>
        <taxon>eudicotyledons</taxon>
        <taxon>Gunneridae</taxon>
        <taxon>Pentapetalae</taxon>
        <taxon>asterids</taxon>
        <taxon>lamiids</taxon>
        <taxon>Solanales</taxon>
        <taxon>Solanaceae</taxon>
        <taxon>Solanoideae</taxon>
        <taxon>Solaneae</taxon>
        <taxon>Solanum</taxon>
        <taxon>Solanum subgen. Lycopersicon</taxon>
    </lineage>
</organism>
<evidence type="ECO:0000313" key="1">
    <source>
        <dbReference type="EnsemblPlants" id="Solyc10g008290.1.1.1"/>
    </source>
</evidence>
<dbReference type="EnsemblPlants" id="Solyc10g008290.1.1">
    <property type="protein sequence ID" value="Solyc10g008290.1.1.1"/>
    <property type="gene ID" value="Solyc10g008290.1"/>
</dbReference>
<dbReference type="Gramene" id="Solyc10g008290.1.1">
    <property type="protein sequence ID" value="Solyc10g008290.1.1.1"/>
    <property type="gene ID" value="Solyc10g008290.1"/>
</dbReference>
<evidence type="ECO:0000313" key="2">
    <source>
        <dbReference type="Proteomes" id="UP000004994"/>
    </source>
</evidence>
<protein>
    <submittedName>
        <fullName evidence="1">Uncharacterized protein</fullName>
    </submittedName>
</protein>
<proteinExistence type="predicted"/>
<dbReference type="Proteomes" id="UP000004994">
    <property type="component" value="Chromosome 10"/>
</dbReference>
<dbReference type="PaxDb" id="4081-Solyc10g008290.1.1"/>
<dbReference type="InParanoid" id="A0A3Q7ICF6"/>
<accession>A0A3Q7ICF6</accession>
<name>A0A3Q7ICF6_SOLLC</name>
<reference evidence="1" key="1">
    <citation type="journal article" date="2012" name="Nature">
        <title>The tomato genome sequence provides insights into fleshy fruit evolution.</title>
        <authorList>
            <consortium name="Tomato Genome Consortium"/>
        </authorList>
    </citation>
    <scope>NUCLEOTIDE SEQUENCE [LARGE SCALE GENOMIC DNA]</scope>
    <source>
        <strain evidence="1">cv. Heinz 1706</strain>
    </source>
</reference>
<keyword evidence="2" id="KW-1185">Reference proteome</keyword>